<keyword evidence="4" id="KW-0813">Transport</keyword>
<evidence type="ECO:0000256" key="1">
    <source>
        <dbReference type="ARBA" id="ARBA00004395"/>
    </source>
</evidence>
<proteinExistence type="inferred from homology"/>
<dbReference type="PANTHER" id="PTHR21443:SF0">
    <property type="entry name" value="CONSERVED OLIGOMERIC GOLGI COMPLEX SUBUNIT 7"/>
    <property type="match status" value="1"/>
</dbReference>
<evidence type="ECO:0000256" key="9">
    <source>
        <dbReference type="SAM" id="MobiDB-lite"/>
    </source>
</evidence>
<dbReference type="GO" id="GO:0006886">
    <property type="term" value="P:intracellular protein transport"/>
    <property type="evidence" value="ECO:0007669"/>
    <property type="project" value="InterPro"/>
</dbReference>
<keyword evidence="11" id="KW-1185">Reference proteome</keyword>
<dbReference type="GO" id="GO:0007030">
    <property type="term" value="P:Golgi organization"/>
    <property type="evidence" value="ECO:0007669"/>
    <property type="project" value="TreeGrafter"/>
</dbReference>
<comment type="similarity">
    <text evidence="2">Belongs to the COG7 family.</text>
</comment>
<evidence type="ECO:0000313" key="10">
    <source>
        <dbReference type="EMBL" id="ORX62834.1"/>
    </source>
</evidence>
<evidence type="ECO:0000256" key="7">
    <source>
        <dbReference type="ARBA" id="ARBA00023136"/>
    </source>
</evidence>
<dbReference type="PANTHER" id="PTHR21443">
    <property type="entry name" value="CONSERVED OLIGOMERIC GOLGI COMPLEX COMPONENT 7"/>
    <property type="match status" value="1"/>
</dbReference>
<comment type="subcellular location">
    <subcellularLocation>
        <location evidence="1">Golgi apparatus membrane</location>
        <topology evidence="1">Peripheral membrane protein</topology>
    </subcellularLocation>
</comment>
<evidence type="ECO:0000256" key="6">
    <source>
        <dbReference type="ARBA" id="ARBA00023034"/>
    </source>
</evidence>
<dbReference type="GO" id="GO:0006890">
    <property type="term" value="P:retrograde vesicle-mediated transport, Golgi to endoplasmic reticulum"/>
    <property type="evidence" value="ECO:0007669"/>
    <property type="project" value="TreeGrafter"/>
</dbReference>
<name>A0A1X2GYV3_9FUNG</name>
<evidence type="ECO:0000256" key="3">
    <source>
        <dbReference type="ARBA" id="ARBA00020984"/>
    </source>
</evidence>
<dbReference type="Pfam" id="PF10191">
    <property type="entry name" value="COG7"/>
    <property type="match status" value="1"/>
</dbReference>
<evidence type="ECO:0000256" key="5">
    <source>
        <dbReference type="ARBA" id="ARBA00022927"/>
    </source>
</evidence>
<keyword evidence="5" id="KW-0653">Protein transport</keyword>
<dbReference type="OrthoDB" id="249612at2759"/>
<dbReference type="Proteomes" id="UP000242146">
    <property type="component" value="Unassembled WGS sequence"/>
</dbReference>
<gene>
    <name evidence="10" type="ORF">DM01DRAFT_1330959</name>
</gene>
<evidence type="ECO:0000256" key="8">
    <source>
        <dbReference type="ARBA" id="ARBA00031345"/>
    </source>
</evidence>
<keyword evidence="7" id="KW-0472">Membrane</keyword>
<reference evidence="10 11" key="1">
    <citation type="submission" date="2016-07" db="EMBL/GenBank/DDBJ databases">
        <title>Pervasive Adenine N6-methylation of Active Genes in Fungi.</title>
        <authorList>
            <consortium name="DOE Joint Genome Institute"/>
            <person name="Mondo S.J."/>
            <person name="Dannebaum R.O."/>
            <person name="Kuo R.C."/>
            <person name="Labutti K."/>
            <person name="Haridas S."/>
            <person name="Kuo A."/>
            <person name="Salamov A."/>
            <person name="Ahrendt S.R."/>
            <person name="Lipzen A."/>
            <person name="Sullivan W."/>
            <person name="Andreopoulos W.B."/>
            <person name="Clum A."/>
            <person name="Lindquist E."/>
            <person name="Daum C."/>
            <person name="Ramamoorthy G.K."/>
            <person name="Gryganskyi A."/>
            <person name="Culley D."/>
            <person name="Magnuson J.K."/>
            <person name="James T.Y."/>
            <person name="O'Malley M.A."/>
            <person name="Stajich J.E."/>
            <person name="Spatafora J.W."/>
            <person name="Visel A."/>
            <person name="Grigoriev I.V."/>
        </authorList>
    </citation>
    <scope>NUCLEOTIDE SEQUENCE [LARGE SCALE GENOMIC DNA]</scope>
    <source>
        <strain evidence="10 11">NRRL 3301</strain>
    </source>
</reference>
<evidence type="ECO:0000256" key="2">
    <source>
        <dbReference type="ARBA" id="ARBA00005831"/>
    </source>
</evidence>
<organism evidence="10 11">
    <name type="scientific">Hesseltinella vesiculosa</name>
    <dbReference type="NCBI Taxonomy" id="101127"/>
    <lineage>
        <taxon>Eukaryota</taxon>
        <taxon>Fungi</taxon>
        <taxon>Fungi incertae sedis</taxon>
        <taxon>Mucoromycota</taxon>
        <taxon>Mucoromycotina</taxon>
        <taxon>Mucoromycetes</taxon>
        <taxon>Mucorales</taxon>
        <taxon>Cunninghamellaceae</taxon>
        <taxon>Hesseltinella</taxon>
    </lineage>
</organism>
<evidence type="ECO:0000313" key="11">
    <source>
        <dbReference type="Proteomes" id="UP000242146"/>
    </source>
</evidence>
<sequence length="187" mass="20677">MSGVVDLSAFTSPDFDVKQWINQALGDRSTVFEQTIGNDGGASESSSNLLQSNDVSSSSGIAQESSLTSVEQDITTLATKLQLHSEQTSQKITHLTDQVIRSMPRIVYDLKLVTDKANAAQQEIQAAQKQLDQNQPTTDETDDSIEKLRLLHICKTRMEDSLYALTEAQNWNQLESQMNQALNNIDS</sequence>
<comment type="caution">
    <text evidence="10">The sequence shown here is derived from an EMBL/GenBank/DDBJ whole genome shotgun (WGS) entry which is preliminary data.</text>
</comment>
<dbReference type="GO" id="GO:0000139">
    <property type="term" value="C:Golgi membrane"/>
    <property type="evidence" value="ECO:0007669"/>
    <property type="project" value="UniProtKB-SubCell"/>
</dbReference>
<dbReference type="AlphaFoldDB" id="A0A1X2GYV3"/>
<accession>A0A1X2GYV3</accession>
<keyword evidence="6" id="KW-0333">Golgi apparatus</keyword>
<dbReference type="GO" id="GO:0017119">
    <property type="term" value="C:Golgi transport complex"/>
    <property type="evidence" value="ECO:0007669"/>
    <property type="project" value="InterPro"/>
</dbReference>
<evidence type="ECO:0000256" key="4">
    <source>
        <dbReference type="ARBA" id="ARBA00022448"/>
    </source>
</evidence>
<dbReference type="STRING" id="101127.A0A1X2GYV3"/>
<dbReference type="InterPro" id="IPR019335">
    <property type="entry name" value="COG7"/>
</dbReference>
<feature type="region of interest" description="Disordered" evidence="9">
    <location>
        <begin position="37"/>
        <end position="65"/>
    </location>
</feature>
<protein>
    <recommendedName>
        <fullName evidence="3">Conserved oligomeric Golgi complex subunit 7</fullName>
    </recommendedName>
    <alternativeName>
        <fullName evidence="8">Component of oligomeric Golgi complex 7</fullName>
    </alternativeName>
</protein>
<dbReference type="EMBL" id="MCGT01000001">
    <property type="protein sequence ID" value="ORX62834.1"/>
    <property type="molecule type" value="Genomic_DNA"/>
</dbReference>